<organism evidence="7 8">
    <name type="scientific">Acinetobacter lanii</name>
    <dbReference type="NCBI Taxonomy" id="2715163"/>
    <lineage>
        <taxon>Bacteria</taxon>
        <taxon>Pseudomonadati</taxon>
        <taxon>Pseudomonadota</taxon>
        <taxon>Gammaproteobacteria</taxon>
        <taxon>Moraxellales</taxon>
        <taxon>Moraxellaceae</taxon>
        <taxon>Acinetobacter</taxon>
    </lineage>
</organism>
<evidence type="ECO:0000313" key="8">
    <source>
        <dbReference type="Proteomes" id="UP000501939"/>
    </source>
</evidence>
<dbReference type="PANTHER" id="PTHR30189">
    <property type="entry name" value="LPS-ASSEMBLY PROTEIN"/>
    <property type="match status" value="1"/>
</dbReference>
<proteinExistence type="inferred from homology"/>
<evidence type="ECO:0000256" key="4">
    <source>
        <dbReference type="HAMAP-Rule" id="MF_01411"/>
    </source>
</evidence>
<dbReference type="EMBL" id="CP049916">
    <property type="protein sequence ID" value="QIO08609.1"/>
    <property type="molecule type" value="Genomic_DNA"/>
</dbReference>
<dbReference type="HAMAP" id="MF_01411">
    <property type="entry name" value="LPS_assembly_LptD"/>
    <property type="match status" value="1"/>
</dbReference>
<dbReference type="Pfam" id="PF04453">
    <property type="entry name" value="LptD"/>
    <property type="match status" value="1"/>
</dbReference>
<dbReference type="RefSeq" id="WP_166323530.1">
    <property type="nucleotide sequence ID" value="NZ_CP049916.1"/>
</dbReference>
<feature type="signal peptide" evidence="4">
    <location>
        <begin position="1"/>
        <end position="27"/>
    </location>
</feature>
<dbReference type="InterPro" id="IPR020889">
    <property type="entry name" value="LipoPS_assembly_LptD"/>
</dbReference>
<dbReference type="Pfam" id="PF03968">
    <property type="entry name" value="LptD_N"/>
    <property type="match status" value="1"/>
</dbReference>
<dbReference type="AlphaFoldDB" id="A0A6G8S326"/>
<evidence type="ECO:0000313" key="7">
    <source>
        <dbReference type="EMBL" id="QIO08609.1"/>
    </source>
</evidence>
<keyword evidence="3 4" id="KW-0998">Cell outer membrane</keyword>
<evidence type="ECO:0000259" key="6">
    <source>
        <dbReference type="Pfam" id="PF04453"/>
    </source>
</evidence>
<accession>A0A6G8S326</accession>
<keyword evidence="1 4" id="KW-0732">Signal</keyword>
<comment type="function">
    <text evidence="4">Together with LptE, is involved in the assembly of lipopolysaccharide (LPS) at the surface of the outer membrane.</text>
</comment>
<dbReference type="InterPro" id="IPR005653">
    <property type="entry name" value="OstA-like_N"/>
</dbReference>
<comment type="subunit">
    <text evidence="4">Component of the lipopolysaccharide transport and assembly complex. Interacts with LptE and LptA.</text>
</comment>
<feature type="domain" description="Organic solvent tolerance-like N-terminal" evidence="5">
    <location>
        <begin position="104"/>
        <end position="188"/>
    </location>
</feature>
<dbReference type="GO" id="GO:0015920">
    <property type="term" value="P:lipopolysaccharide transport"/>
    <property type="evidence" value="ECO:0007669"/>
    <property type="project" value="InterPro"/>
</dbReference>
<dbReference type="GO" id="GO:0009279">
    <property type="term" value="C:cell outer membrane"/>
    <property type="evidence" value="ECO:0007669"/>
    <property type="project" value="UniProtKB-SubCell"/>
</dbReference>
<protein>
    <recommendedName>
        <fullName evidence="4">LPS-assembly protein LptD</fullName>
    </recommendedName>
</protein>
<evidence type="ECO:0000256" key="2">
    <source>
        <dbReference type="ARBA" id="ARBA00023136"/>
    </source>
</evidence>
<dbReference type="InterPro" id="IPR007543">
    <property type="entry name" value="LptD_C"/>
</dbReference>
<keyword evidence="2 4" id="KW-0472">Membrane</keyword>
<evidence type="ECO:0000256" key="1">
    <source>
        <dbReference type="ARBA" id="ARBA00022729"/>
    </source>
</evidence>
<feature type="domain" description="LptD C-terminal" evidence="6">
    <location>
        <begin position="344"/>
        <end position="734"/>
    </location>
</feature>
<gene>
    <name evidence="4" type="primary">lptD</name>
    <name evidence="7" type="ORF">G8D99_05965</name>
</gene>
<keyword evidence="8" id="KW-1185">Reference proteome</keyword>
<comment type="subcellular location">
    <subcellularLocation>
        <location evidence="4">Cell outer membrane</location>
    </subcellularLocation>
</comment>
<dbReference type="Gene3D" id="2.60.450.10">
    <property type="entry name" value="Lipopolysaccharide (LPS) transport protein A like domain"/>
    <property type="match status" value="1"/>
</dbReference>
<reference evidence="7 8" key="1">
    <citation type="submission" date="2020-03" db="EMBL/GenBank/DDBJ databases">
        <authorList>
            <person name="Zhu W."/>
        </authorList>
    </citation>
    <scope>NUCLEOTIDE SEQUENCE [LARGE SCALE GENOMIC DNA]</scope>
    <source>
        <strain evidence="7 8">185</strain>
    </source>
</reference>
<evidence type="ECO:0000259" key="5">
    <source>
        <dbReference type="Pfam" id="PF03968"/>
    </source>
</evidence>
<comment type="similarity">
    <text evidence="4">Belongs to the LptD family.</text>
</comment>
<name>A0A6G8S326_9GAMM</name>
<dbReference type="PANTHER" id="PTHR30189:SF1">
    <property type="entry name" value="LPS-ASSEMBLY PROTEIN LPTD"/>
    <property type="match status" value="1"/>
</dbReference>
<dbReference type="KEGG" id="alj:G8D99_05965"/>
<feature type="chain" id="PRO_5026395404" description="LPS-assembly protein LptD" evidence="4">
    <location>
        <begin position="28"/>
        <end position="826"/>
    </location>
</feature>
<dbReference type="Proteomes" id="UP000501939">
    <property type="component" value="Chromosome"/>
</dbReference>
<dbReference type="InterPro" id="IPR050218">
    <property type="entry name" value="LptD"/>
</dbReference>
<evidence type="ECO:0000256" key="3">
    <source>
        <dbReference type="ARBA" id="ARBA00023237"/>
    </source>
</evidence>
<dbReference type="GO" id="GO:0043165">
    <property type="term" value="P:Gram-negative-bacterium-type cell outer membrane assembly"/>
    <property type="evidence" value="ECO:0007669"/>
    <property type="project" value="UniProtKB-UniRule"/>
</dbReference>
<comment type="caution">
    <text evidence="4">Lacks conserved residue(s) required for the propagation of feature annotation.</text>
</comment>
<dbReference type="GO" id="GO:1990351">
    <property type="term" value="C:transporter complex"/>
    <property type="evidence" value="ECO:0007669"/>
    <property type="project" value="TreeGrafter"/>
</dbReference>
<sequence precursor="true">MKHQFKFNPLATAILTLLCGSTVSSYAESIQPASDVDNQKLKSVVNESYPGQKFFKQYYVSNDAPEVRQRNSNAAFAKYCQNSWITPISPETKAADPEKTTSVITADDGYYNPNGDSTLQGNVVIDQAGRMVKADSVTIDKTQTHARAKGNVQMAQSGLIAQSDEINYNLQTQTGELNNSYYISEGTNGHGHADRIERTSPSVLVLKNATYSTCPPEEKPIWHIQADEIKIDQDSGRGTTKGTKLYIKDKPVLAVPYFNFPTDNRRISGIVNPSLGWNNNGGLDLTVPVYLNLAPNYDAIIAPRFLGGRGMMAEGQFRYLTENYGKGIMWGGYLPSDSRMNNEDRSEFHLLHEWQINDQWSTNVDYNYISDKDYYNDLGDDPSERVRMNQRRAWEINYAHGIPGLTAKLKAEDFQTLNREVDDVDRPYGRLPQLLVNYVGGDVQGFEYEFNNDTAYFKKTINDFDGLDPRKDHAEPNGTRFYNEFAARYNFRKPWGFVIPEASVRSLHTSYDQDIVDQTDPSNPNNFSANSKSTSVVVPQFTLDTGLIFEKEGKFLQTITPRAFYAYAPYKNQDNTPNFDSSAASLNYDQLFNAKRFYGHDRLEDNDFLSLGVSYSLFDTVGLERLKASVGQSYYFSDRKVTLNSSRTDRYNTEDRTGPVVSLSSQLSDNITVNANSMWMSNGDTAQRDFQVYYNTDHGSLYNLGYFYRNELTDRQEKYDQITASFIKPVKDNWRVLGHVQYDMDNSIAREFLLGVNYESCCWGVTVYGRSHYNDLDDVNSADFKPRRNVMVEFTLKGLGGLNSKLSNLLEDRILGFNKVNQNWTN</sequence>